<feature type="region of interest" description="Disordered" evidence="1">
    <location>
        <begin position="265"/>
        <end position="300"/>
    </location>
</feature>
<dbReference type="AlphaFoldDB" id="A0A1I7YEA1"/>
<evidence type="ECO:0000256" key="1">
    <source>
        <dbReference type="SAM" id="MobiDB-lite"/>
    </source>
</evidence>
<feature type="compositionally biased region" description="Polar residues" evidence="1">
    <location>
        <begin position="217"/>
        <end position="235"/>
    </location>
</feature>
<feature type="compositionally biased region" description="Polar residues" evidence="1">
    <location>
        <begin position="23"/>
        <end position="32"/>
    </location>
</feature>
<sequence length="300" mass="32280">MGVTPRRPAPTMGPKKDVFHGTPSPSSHTLVSPHQAPRANVNVKLRSNSRPPTAVVAPSKKAMTEPPRAVTSLSRRAPATAMSASFSQSNSRENSFQRGGGLMGDLYRSQVEKATIEDIENIARRQEQELLKQLEMGVRERKSSFQNDSPSRPGTAEGHLSSSRSVDFNSRLSPQPSFDSRLSSKLPMPKARTGIPLPSSRLPTPATRLKTPLRTIASGSNGTPLSAPGSGTSPQVAPVRRKSTEMVNLAEQPLSAYEAPAPVAQSRTPLGHHHNVIGNGRRSSGQTNGTEARDWTDECF</sequence>
<feature type="compositionally biased region" description="Polar residues" evidence="1">
    <location>
        <begin position="281"/>
        <end position="290"/>
    </location>
</feature>
<protein>
    <submittedName>
        <fullName evidence="3">Similar to</fullName>
    </submittedName>
</protein>
<keyword evidence="2" id="KW-1185">Reference proteome</keyword>
<feature type="compositionally biased region" description="Polar residues" evidence="1">
    <location>
        <begin position="82"/>
        <end position="97"/>
    </location>
</feature>
<evidence type="ECO:0000313" key="3">
    <source>
        <dbReference type="WBParaSite" id="L893_g15447.t1"/>
    </source>
</evidence>
<dbReference type="Proteomes" id="UP000095287">
    <property type="component" value="Unplaced"/>
</dbReference>
<name>A0A1I7YEA1_9BILA</name>
<feature type="region of interest" description="Disordered" evidence="1">
    <location>
        <begin position="1"/>
        <end position="101"/>
    </location>
</feature>
<proteinExistence type="predicted"/>
<accession>A0A1I7YEA1</accession>
<organism evidence="2 3">
    <name type="scientific">Steinernema glaseri</name>
    <dbReference type="NCBI Taxonomy" id="37863"/>
    <lineage>
        <taxon>Eukaryota</taxon>
        <taxon>Metazoa</taxon>
        <taxon>Ecdysozoa</taxon>
        <taxon>Nematoda</taxon>
        <taxon>Chromadorea</taxon>
        <taxon>Rhabditida</taxon>
        <taxon>Tylenchina</taxon>
        <taxon>Panagrolaimomorpha</taxon>
        <taxon>Strongyloidoidea</taxon>
        <taxon>Steinernematidae</taxon>
        <taxon>Steinernema</taxon>
    </lineage>
</organism>
<reference evidence="3" key="1">
    <citation type="submission" date="2016-11" db="UniProtKB">
        <authorList>
            <consortium name="WormBaseParasite"/>
        </authorList>
    </citation>
    <scope>IDENTIFICATION</scope>
</reference>
<dbReference type="WBParaSite" id="L893_g15447.t1">
    <property type="protein sequence ID" value="L893_g15447.t1"/>
    <property type="gene ID" value="L893_g15447"/>
</dbReference>
<feature type="region of interest" description="Disordered" evidence="1">
    <location>
        <begin position="139"/>
        <end position="237"/>
    </location>
</feature>
<feature type="compositionally biased region" description="Basic and acidic residues" evidence="1">
    <location>
        <begin position="291"/>
        <end position="300"/>
    </location>
</feature>
<evidence type="ECO:0000313" key="2">
    <source>
        <dbReference type="Proteomes" id="UP000095287"/>
    </source>
</evidence>
<feature type="compositionally biased region" description="Polar residues" evidence="1">
    <location>
        <begin position="160"/>
        <end position="183"/>
    </location>
</feature>